<evidence type="ECO:0000256" key="1">
    <source>
        <dbReference type="ARBA" id="ARBA00022598"/>
    </source>
</evidence>
<sequence length="315" mass="35528">MPLITDKIGNIVTRFAPSPNGAMHMGHAFAALCAHDFAKLHDGEFMLRIEDIDGNRTRVEHVDSIFAMLNMLNITPDRVQYQSKNIHAYQMALHKLDEMGIIYPCFCSRHDIANRVKQKPVRHGPDGPNYPGTCRNIDRELAMSKKSIQPYSLRLNMAEALKLAQIKSTHLYWHDVQSGMHRADPAIFGDIIIWRKDAPASYHLASVVDDGGDAHHHGGRVISHIVRGMDLMAYSDIHILLSCLLDLTPKIYWHHPLLLDAGGEKLSKSKNSPSLWDIEQRAKDAGQWYDGFGQDLAHNLRHLSFPPGIRLSTNI</sequence>
<dbReference type="GO" id="GO:0006424">
    <property type="term" value="P:glutamyl-tRNA aminoacylation"/>
    <property type="evidence" value="ECO:0007669"/>
    <property type="project" value="TreeGrafter"/>
</dbReference>
<dbReference type="EMBL" id="CP018154">
    <property type="protein sequence ID" value="APG63565.1"/>
    <property type="molecule type" value="Genomic_DNA"/>
</dbReference>
<keyword evidence="4" id="KW-0862">Zinc</keyword>
<dbReference type="InterPro" id="IPR014729">
    <property type="entry name" value="Rossmann-like_a/b/a_fold"/>
</dbReference>
<evidence type="ECO:0000256" key="6">
    <source>
        <dbReference type="ARBA" id="ARBA00023146"/>
    </source>
</evidence>
<evidence type="ECO:0000313" key="9">
    <source>
        <dbReference type="EMBL" id="APG63565.1"/>
    </source>
</evidence>
<dbReference type="STRING" id="1913578.LPB140_04170"/>
<comment type="similarity">
    <text evidence="7">Belongs to the class-I aminoacyl-tRNA synthetase family.</text>
</comment>
<organism evidence="9 10">
    <name type="scientific">Sphingorhabdus lutea</name>
    <dbReference type="NCBI Taxonomy" id="1913578"/>
    <lineage>
        <taxon>Bacteria</taxon>
        <taxon>Pseudomonadati</taxon>
        <taxon>Pseudomonadota</taxon>
        <taxon>Alphaproteobacteria</taxon>
        <taxon>Sphingomonadales</taxon>
        <taxon>Sphingomonadaceae</taxon>
        <taxon>Sphingorhabdus</taxon>
    </lineage>
</organism>
<protein>
    <recommendedName>
        <fullName evidence="8">Glutamyl/glutaminyl-tRNA synthetase class Ib catalytic domain-containing protein</fullName>
    </recommendedName>
</protein>
<dbReference type="PRINTS" id="PR00987">
    <property type="entry name" value="TRNASYNTHGLU"/>
</dbReference>
<dbReference type="PANTHER" id="PTHR43311:SF1">
    <property type="entry name" value="GLUTAMYL-Q TRNA(ASP) SYNTHETASE"/>
    <property type="match status" value="1"/>
</dbReference>
<dbReference type="InterPro" id="IPR049940">
    <property type="entry name" value="GluQ/Sye"/>
</dbReference>
<keyword evidence="10" id="KW-1185">Reference proteome</keyword>
<evidence type="ECO:0000259" key="8">
    <source>
        <dbReference type="Pfam" id="PF00749"/>
    </source>
</evidence>
<keyword evidence="5 7" id="KW-0067">ATP-binding</keyword>
<dbReference type="PROSITE" id="PS00178">
    <property type="entry name" value="AA_TRNA_LIGASE_I"/>
    <property type="match status" value="1"/>
</dbReference>
<dbReference type="InterPro" id="IPR001412">
    <property type="entry name" value="aa-tRNA-synth_I_CS"/>
</dbReference>
<keyword evidence="3 7" id="KW-0547">Nucleotide-binding</keyword>
<name>A0A1L3JEK6_9SPHN</name>
<evidence type="ECO:0000256" key="4">
    <source>
        <dbReference type="ARBA" id="ARBA00022833"/>
    </source>
</evidence>
<dbReference type="InterPro" id="IPR000924">
    <property type="entry name" value="Glu/Gln-tRNA-synth"/>
</dbReference>
<evidence type="ECO:0000256" key="2">
    <source>
        <dbReference type="ARBA" id="ARBA00022723"/>
    </source>
</evidence>
<evidence type="ECO:0000256" key="7">
    <source>
        <dbReference type="RuleBase" id="RU363037"/>
    </source>
</evidence>
<evidence type="ECO:0000256" key="3">
    <source>
        <dbReference type="ARBA" id="ARBA00022741"/>
    </source>
</evidence>
<dbReference type="Gene3D" id="3.40.50.620">
    <property type="entry name" value="HUPs"/>
    <property type="match status" value="1"/>
</dbReference>
<dbReference type="KEGG" id="sphl:LPB140_04170"/>
<keyword evidence="2" id="KW-0479">Metal-binding</keyword>
<evidence type="ECO:0000256" key="5">
    <source>
        <dbReference type="ARBA" id="ARBA00022840"/>
    </source>
</evidence>
<dbReference type="SUPFAM" id="SSF52374">
    <property type="entry name" value="Nucleotidylyl transferase"/>
    <property type="match status" value="1"/>
</dbReference>
<gene>
    <name evidence="9" type="ORF">LPB140_04170</name>
</gene>
<dbReference type="GO" id="GO:0005524">
    <property type="term" value="F:ATP binding"/>
    <property type="evidence" value="ECO:0007669"/>
    <property type="project" value="UniProtKB-KW"/>
</dbReference>
<dbReference type="Pfam" id="PF00749">
    <property type="entry name" value="tRNA-synt_1c"/>
    <property type="match status" value="1"/>
</dbReference>
<proteinExistence type="inferred from homology"/>
<dbReference type="GO" id="GO:0005829">
    <property type="term" value="C:cytosol"/>
    <property type="evidence" value="ECO:0007669"/>
    <property type="project" value="TreeGrafter"/>
</dbReference>
<dbReference type="NCBIfam" id="NF004315">
    <property type="entry name" value="PRK05710.1-4"/>
    <property type="match status" value="1"/>
</dbReference>
<keyword evidence="6 7" id="KW-0030">Aminoacyl-tRNA synthetase</keyword>
<dbReference type="InterPro" id="IPR020058">
    <property type="entry name" value="Glu/Gln-tRNA-synth_Ib_cat-dom"/>
</dbReference>
<keyword evidence="7" id="KW-0648">Protein biosynthesis</keyword>
<evidence type="ECO:0000313" key="10">
    <source>
        <dbReference type="Proteomes" id="UP000242561"/>
    </source>
</evidence>
<accession>A0A1L3JEK6</accession>
<reference evidence="9 10" key="1">
    <citation type="submission" date="2016-11" db="EMBL/GenBank/DDBJ databases">
        <title>Sphingorhabdus sp. LPB0140, isolated from marine environment.</title>
        <authorList>
            <person name="Kim E."/>
            <person name="Yi H."/>
        </authorList>
    </citation>
    <scope>NUCLEOTIDE SEQUENCE [LARGE SCALE GENOMIC DNA]</scope>
    <source>
        <strain evidence="9 10">LPB0140</strain>
    </source>
</reference>
<dbReference type="Proteomes" id="UP000242561">
    <property type="component" value="Chromosome"/>
</dbReference>
<dbReference type="PANTHER" id="PTHR43311">
    <property type="entry name" value="GLUTAMATE--TRNA LIGASE"/>
    <property type="match status" value="1"/>
</dbReference>
<dbReference type="GO" id="GO:0004818">
    <property type="term" value="F:glutamate-tRNA ligase activity"/>
    <property type="evidence" value="ECO:0007669"/>
    <property type="project" value="TreeGrafter"/>
</dbReference>
<keyword evidence="1 7" id="KW-0436">Ligase</keyword>
<feature type="domain" description="Glutamyl/glutaminyl-tRNA synthetase class Ib catalytic" evidence="8">
    <location>
        <begin position="11"/>
        <end position="274"/>
    </location>
</feature>
<dbReference type="AlphaFoldDB" id="A0A1L3JEK6"/>